<dbReference type="InterPro" id="IPR011496">
    <property type="entry name" value="O-GlcNAcase_cat"/>
</dbReference>
<proteinExistence type="predicted"/>
<name>A0ABR1A8H8_HUSHU</name>
<evidence type="ECO:0000259" key="2">
    <source>
        <dbReference type="PROSITE" id="PS52009"/>
    </source>
</evidence>
<dbReference type="Gene3D" id="1.20.58.240">
    <property type="entry name" value="STAT, domain 1"/>
    <property type="match status" value="1"/>
</dbReference>
<feature type="compositionally biased region" description="Polar residues" evidence="1">
    <location>
        <begin position="356"/>
        <end position="371"/>
    </location>
</feature>
<evidence type="ECO:0000313" key="3">
    <source>
        <dbReference type="EMBL" id="KAK6493401.1"/>
    </source>
</evidence>
<feature type="region of interest" description="Disordered" evidence="1">
    <location>
        <begin position="352"/>
        <end position="469"/>
    </location>
</feature>
<sequence length="873" mass="98628">MGDRHGFLCGVVEGFYGRPWSMEQRKVLFQWMEKWGLNTYLYGPKDDLKHRLLWREMYSAEEAAQLKTLVQAAGSRGLRFVYALSPGQDIIFSSSCDVGLMKRKLRQVAGFGCQAFAILFDDIDHSLCQADKEAFSSFAHAEVSVANEIFHYLEKPDIFLFCPTEYCDTLCYPSLSKSTYLRTVGEELHPDIGVVWTGTKVISRELSVESLAGVEEVLRRRPFIWDNLHANDYDSKRVFLGPFKGRSARLVPCLRGLLLNPNCEFEANFIALHTLASWYRSGSCCTDTGFNRQNIPCTTTEDQQQEKETCEREKGKQTETQAHKEGSLQSLYCPEEALSRAIQDWMEEIAKPLQPGRQSRQVEKQSPVNNTEPKRVPEGADPGQEPDKITRGSNHKLPQGAHKNSPPSSLSSPSSPAQQGETGPGGGIEPGEEERGKAEQQSLLNWGETSNEKERQSDGVEEEGERERLLKEKGCRGEVQACEPLTPAQVRMLVGLYYLPHEHGVEGQRLLKDFQWLNSKSDCVSVNVKKSEPRKAEEWRSRALQFQLACDGISRLHSCFISSSNRAVLYDLYPYLWDLRNTLLVAKAFVMWLDGRVLCDHYSFSSWRNCFHWCRSNASVDLLGESEPWVFKGGIAGELQMMLPMGMNIELFTHPPPVFPSTKLYSIRPFLPRDKVELYRICRRLHCKTRDGPDASQCHPDLVGGRLLGAALSLSPEYCFVLEEEEEELCGYALGVMDIKTFHKKCEATWLPAMREKYPKPTATTAPGRTLTQEAALFFHSERPSYPDSLLYHFPSMVQLDVLPPDLLLDTSVTRSLATCLLSALKANGSQGVFCEVLPTDRTRLEFLTKLGFLEIFGSDALTREDMVLGRLL</sequence>
<gene>
    <name evidence="3" type="ORF">HHUSO_G2981</name>
</gene>
<evidence type="ECO:0000313" key="4">
    <source>
        <dbReference type="Proteomes" id="UP001369086"/>
    </source>
</evidence>
<evidence type="ECO:0000256" key="1">
    <source>
        <dbReference type="SAM" id="MobiDB-lite"/>
    </source>
</evidence>
<dbReference type="EMBL" id="JAHFZB010000002">
    <property type="protein sequence ID" value="KAK6493401.1"/>
    <property type="molecule type" value="Genomic_DNA"/>
</dbReference>
<feature type="compositionally biased region" description="Polar residues" evidence="1">
    <location>
        <begin position="439"/>
        <end position="449"/>
    </location>
</feature>
<accession>A0ABR1A8H8</accession>
<protein>
    <submittedName>
        <fullName evidence="3">Protein O-GlcNAcase isoform X1</fullName>
    </submittedName>
</protein>
<dbReference type="Pfam" id="PF07555">
    <property type="entry name" value="NAGidase"/>
    <property type="match status" value="1"/>
</dbReference>
<organism evidence="3 4">
    <name type="scientific">Huso huso</name>
    <name type="common">Beluga</name>
    <name type="synonym">Acipenser huso</name>
    <dbReference type="NCBI Taxonomy" id="61971"/>
    <lineage>
        <taxon>Eukaryota</taxon>
        <taxon>Metazoa</taxon>
        <taxon>Chordata</taxon>
        <taxon>Craniata</taxon>
        <taxon>Vertebrata</taxon>
        <taxon>Euteleostomi</taxon>
        <taxon>Actinopterygii</taxon>
        <taxon>Chondrostei</taxon>
        <taxon>Acipenseriformes</taxon>
        <taxon>Acipenseridae</taxon>
        <taxon>Huso</taxon>
    </lineage>
</organism>
<dbReference type="InterPro" id="IPR051822">
    <property type="entry name" value="Glycosyl_Hydrolase_84"/>
</dbReference>
<reference evidence="3 4" key="1">
    <citation type="submission" date="2021-05" db="EMBL/GenBank/DDBJ databases">
        <authorList>
            <person name="Zahm M."/>
            <person name="Klopp C."/>
            <person name="Cabau C."/>
            <person name="Kuhl H."/>
            <person name="Suciu R."/>
            <person name="Ciorpac M."/>
            <person name="Holostenco D."/>
            <person name="Gessner J."/>
            <person name="Wuertz S."/>
            <person name="Hohne C."/>
            <person name="Stock M."/>
            <person name="Gislard M."/>
            <person name="Lluch J."/>
            <person name="Milhes M."/>
            <person name="Lampietro C."/>
            <person name="Lopez Roques C."/>
            <person name="Donnadieu C."/>
            <person name="Du K."/>
            <person name="Schartl M."/>
            <person name="Guiguen Y."/>
        </authorList>
    </citation>
    <scope>NUCLEOTIDE SEQUENCE [LARGE SCALE GENOMIC DNA]</scope>
    <source>
        <strain evidence="3">Hh-F2</strain>
        <tissue evidence="3">Blood</tissue>
    </source>
</reference>
<comment type="caution">
    <text evidence="3">The sequence shown here is derived from an EMBL/GenBank/DDBJ whole genome shotgun (WGS) entry which is preliminary data.</text>
</comment>
<dbReference type="PANTHER" id="PTHR13170:SF23">
    <property type="entry name" value="PROTEIN O-GLCNACASE-LIKE"/>
    <property type="match status" value="1"/>
</dbReference>
<keyword evidence="4" id="KW-1185">Reference proteome</keyword>
<dbReference type="Proteomes" id="UP001369086">
    <property type="component" value="Unassembled WGS sequence"/>
</dbReference>
<dbReference type="PROSITE" id="PS52009">
    <property type="entry name" value="GH84"/>
    <property type="match status" value="1"/>
</dbReference>
<dbReference type="Gene3D" id="3.40.630.30">
    <property type="match status" value="1"/>
</dbReference>
<feature type="domain" description="GH84" evidence="2">
    <location>
        <begin position="7"/>
        <end position="283"/>
    </location>
</feature>
<dbReference type="PANTHER" id="PTHR13170">
    <property type="entry name" value="O-GLCNACASE"/>
    <property type="match status" value="1"/>
</dbReference>
<dbReference type="InterPro" id="IPR017853">
    <property type="entry name" value="GH"/>
</dbReference>
<dbReference type="Gene3D" id="3.20.20.80">
    <property type="entry name" value="Glycosidases"/>
    <property type="match status" value="1"/>
</dbReference>
<dbReference type="SUPFAM" id="SSF51445">
    <property type="entry name" value="(Trans)glycosidases"/>
    <property type="match status" value="1"/>
</dbReference>
<feature type="compositionally biased region" description="Low complexity" evidence="1">
    <location>
        <begin position="405"/>
        <end position="416"/>
    </location>
</feature>